<dbReference type="Proteomes" id="UP000076796">
    <property type="component" value="Unassembled WGS sequence"/>
</dbReference>
<keyword evidence="5" id="KW-1185">Reference proteome</keyword>
<keyword evidence="2" id="KW-1133">Transmembrane helix</keyword>
<proteinExistence type="predicted"/>
<keyword evidence="2" id="KW-0812">Transmembrane</keyword>
<keyword evidence="2" id="KW-0472">Membrane</keyword>
<evidence type="ECO:0000259" key="3">
    <source>
        <dbReference type="Pfam" id="PF04536"/>
    </source>
</evidence>
<comment type="caution">
    <text evidence="4">The sequence shown here is derived from an EMBL/GenBank/DDBJ whole genome shotgun (WGS) entry which is preliminary data.</text>
</comment>
<dbReference type="Pfam" id="PF04536">
    <property type="entry name" value="TPM_phosphatase"/>
    <property type="match status" value="1"/>
</dbReference>
<dbReference type="InterPro" id="IPR007621">
    <property type="entry name" value="TPM_dom"/>
</dbReference>
<feature type="domain" description="TPM" evidence="3">
    <location>
        <begin position="34"/>
        <end position="160"/>
    </location>
</feature>
<feature type="compositionally biased region" description="Gly residues" evidence="1">
    <location>
        <begin position="240"/>
        <end position="254"/>
    </location>
</feature>
<dbReference type="AlphaFoldDB" id="A0A163JBK6"/>
<dbReference type="OrthoDB" id="9806054at2"/>
<evidence type="ECO:0000256" key="2">
    <source>
        <dbReference type="SAM" id="Phobius"/>
    </source>
</evidence>
<evidence type="ECO:0000313" key="5">
    <source>
        <dbReference type="Proteomes" id="UP000076796"/>
    </source>
</evidence>
<evidence type="ECO:0000313" key="4">
    <source>
        <dbReference type="EMBL" id="KZS46494.1"/>
    </source>
</evidence>
<name>A0A163JBK6_9BACL</name>
<organism evidence="4 5">
    <name type="scientific">Paenibacillus glucanolyticus</name>
    <dbReference type="NCBI Taxonomy" id="59843"/>
    <lineage>
        <taxon>Bacteria</taxon>
        <taxon>Bacillati</taxon>
        <taxon>Bacillota</taxon>
        <taxon>Bacilli</taxon>
        <taxon>Bacillales</taxon>
        <taxon>Paenibacillaceae</taxon>
        <taxon>Paenibacillus</taxon>
    </lineage>
</organism>
<dbReference type="STRING" id="59843.A3958_11020"/>
<dbReference type="RefSeq" id="WP_063478350.1">
    <property type="nucleotide sequence ID" value="NZ_CP147845.1"/>
</dbReference>
<sequence>MRRRYTLWAVLFLLAVYWMVPAGAVAAADMKPLIFDEANLLSPEERNELNAMANEYGAKRETDFMILTVNSVPNDDYELWTENFYDEYAPGYDKPHGNTVILTMVMSARDGTRNVHLEGYYKAEKYLDSGRLTKIRSKITPDLSNGDYKQAFEKYIKTAHRYMGFEPGVNPDNVLFNIWFQLGSAAAIGAIAVGIMAYRSGGRVTVNRRTYEDASTSGIMDHQDRYIRTTTTKRKIERNTGGGSGGGGGGGVTRGGHSHSSSSGKF</sequence>
<protein>
    <recommendedName>
        <fullName evidence="3">TPM domain-containing protein</fullName>
    </recommendedName>
</protein>
<accession>A0A163JBK6</accession>
<dbReference type="EMBL" id="LWMH01000001">
    <property type="protein sequence ID" value="KZS46494.1"/>
    <property type="molecule type" value="Genomic_DNA"/>
</dbReference>
<evidence type="ECO:0000256" key="1">
    <source>
        <dbReference type="SAM" id="MobiDB-lite"/>
    </source>
</evidence>
<feature type="transmembrane region" description="Helical" evidence="2">
    <location>
        <begin position="178"/>
        <end position="198"/>
    </location>
</feature>
<dbReference type="GeneID" id="97558187"/>
<dbReference type="Gene3D" id="3.10.310.50">
    <property type="match status" value="1"/>
</dbReference>
<gene>
    <name evidence="4" type="ORF">AWU65_11495</name>
</gene>
<feature type="region of interest" description="Disordered" evidence="1">
    <location>
        <begin position="230"/>
        <end position="266"/>
    </location>
</feature>
<reference evidence="4" key="1">
    <citation type="journal article" date="2016" name="Genome Announc.">
        <title>Draft genomes of two strains of Paenibacillus glucanolyticus with capability to degrade lignocellulose.</title>
        <authorList>
            <person name="Mathews S.L."/>
            <person name="Pawlak J."/>
            <person name="Grunden A.M."/>
        </authorList>
    </citation>
    <scope>NUCLEOTIDE SEQUENCE [LARGE SCALE GENOMIC DNA]</scope>
    <source>
        <strain evidence="4">SLM1</strain>
    </source>
</reference>